<dbReference type="GO" id="GO:0003723">
    <property type="term" value="F:RNA binding"/>
    <property type="evidence" value="ECO:0007669"/>
    <property type="project" value="UniProtKB-UniRule"/>
</dbReference>
<dbReference type="InterPro" id="IPR029063">
    <property type="entry name" value="SAM-dependent_MTases_sf"/>
</dbReference>
<organism evidence="8 9">
    <name type="scientific">Naumannella halotolerans</name>
    <dbReference type="NCBI Taxonomy" id="993414"/>
    <lineage>
        <taxon>Bacteria</taxon>
        <taxon>Bacillati</taxon>
        <taxon>Actinomycetota</taxon>
        <taxon>Actinomycetes</taxon>
        <taxon>Propionibacteriales</taxon>
        <taxon>Propionibacteriaceae</taxon>
        <taxon>Naumannella</taxon>
    </lineage>
</organism>
<accession>A0A4R7JA85</accession>
<dbReference type="InterPro" id="IPR023267">
    <property type="entry name" value="RCMT"/>
</dbReference>
<dbReference type="AlphaFoldDB" id="A0A4R7JA85"/>
<dbReference type="PANTHER" id="PTHR22807:SF53">
    <property type="entry name" value="RIBOSOMAL RNA SMALL SUBUNIT METHYLTRANSFERASE B-RELATED"/>
    <property type="match status" value="1"/>
</dbReference>
<dbReference type="SUPFAM" id="SSF53335">
    <property type="entry name" value="S-adenosyl-L-methionine-dependent methyltransferases"/>
    <property type="match status" value="1"/>
</dbReference>
<keyword evidence="9" id="KW-1185">Reference proteome</keyword>
<evidence type="ECO:0000256" key="5">
    <source>
        <dbReference type="PROSITE-ProRule" id="PRU01023"/>
    </source>
</evidence>
<dbReference type="OrthoDB" id="9810297at2"/>
<dbReference type="Pfam" id="PF01029">
    <property type="entry name" value="NusB"/>
    <property type="match status" value="1"/>
</dbReference>
<feature type="binding site" evidence="5">
    <location>
        <position position="313"/>
    </location>
    <ligand>
        <name>S-adenosyl-L-methionine</name>
        <dbReference type="ChEBI" id="CHEBI:59789"/>
    </ligand>
</feature>
<feature type="binding site" evidence="5">
    <location>
        <position position="356"/>
    </location>
    <ligand>
        <name>S-adenosyl-L-methionine</name>
        <dbReference type="ChEBI" id="CHEBI:59789"/>
    </ligand>
</feature>
<dbReference type="CDD" id="cd02440">
    <property type="entry name" value="AdoMet_MTases"/>
    <property type="match status" value="1"/>
</dbReference>
<dbReference type="InterPro" id="IPR006027">
    <property type="entry name" value="NusB_RsmB_TIM44"/>
</dbReference>
<keyword evidence="3 5" id="KW-0949">S-adenosyl-L-methionine</keyword>
<dbReference type="GO" id="GO:0001510">
    <property type="term" value="P:RNA methylation"/>
    <property type="evidence" value="ECO:0007669"/>
    <property type="project" value="InterPro"/>
</dbReference>
<dbReference type="RefSeq" id="WP_133753962.1">
    <property type="nucleotide sequence ID" value="NZ_SOAW01000001.1"/>
</dbReference>
<sequence>MSEPADRGAPAGRRSTRRGGPRKGGSPRSRGRIDTPRRVAYQTLRQVTGDDAYANLVLPGNLAEAGLSGRDAAFVTELVNGTARHLGTYDAIIAEASGRPIDGLDPELLDVLRLATHQGLAMRVPDHATVAASVELARSMIGEKVTGLTNAVTRKLTRRSEQEWLDRLCAGLDELDTLALRTAHPRWIVDAYAELLPADELPAALAANNLPPRTWLAVRPGLAEVAELIEAGGEPSGISEYAVAWPGDPAEAPGLRQGLVGVQDPGSQLVAATLAAAPAPAGRWLDLCAGPGGKTALLTGLAREHGDDLVAAEVAPHRAELVRQAVRAYQPPPEVVVADGTQPPWSAGSFARVLADVPCTGLGALRRRPEARWRRIPQDLAALVPLQTALLNSALDLVEPGGLVGYVTCSPHRAETAGVVDAVLATRGDVESVPAVVRSAPDAVDEHGRVQLWPHRHGTDAMFLALLRRTR</sequence>
<dbReference type="GO" id="GO:0008173">
    <property type="term" value="F:RNA methyltransferase activity"/>
    <property type="evidence" value="ECO:0007669"/>
    <property type="project" value="InterPro"/>
</dbReference>
<dbReference type="PROSITE" id="PS51686">
    <property type="entry name" value="SAM_MT_RSMB_NOP"/>
    <property type="match status" value="1"/>
</dbReference>
<comment type="similarity">
    <text evidence="5">Belongs to the class I-like SAM-binding methyltransferase superfamily. RsmB/NOP family.</text>
</comment>
<dbReference type="Gene3D" id="3.40.50.150">
    <property type="entry name" value="Vaccinia Virus protein VP39"/>
    <property type="match status" value="1"/>
</dbReference>
<evidence type="ECO:0000313" key="9">
    <source>
        <dbReference type="Proteomes" id="UP000295371"/>
    </source>
</evidence>
<proteinExistence type="inferred from homology"/>
<dbReference type="InterPro" id="IPR035926">
    <property type="entry name" value="NusB-like_sf"/>
</dbReference>
<dbReference type="Proteomes" id="UP000295371">
    <property type="component" value="Unassembled WGS sequence"/>
</dbReference>
<evidence type="ECO:0000256" key="3">
    <source>
        <dbReference type="ARBA" id="ARBA00022691"/>
    </source>
</evidence>
<reference evidence="8 9" key="1">
    <citation type="submission" date="2019-03" db="EMBL/GenBank/DDBJ databases">
        <title>Genomic Encyclopedia of Archaeal and Bacterial Type Strains, Phase II (KMG-II): from individual species to whole genera.</title>
        <authorList>
            <person name="Goeker M."/>
        </authorList>
    </citation>
    <scope>NUCLEOTIDE SEQUENCE [LARGE SCALE GENOMIC DNA]</scope>
    <source>
        <strain evidence="8 9">DSM 24323</strain>
    </source>
</reference>
<evidence type="ECO:0000256" key="1">
    <source>
        <dbReference type="ARBA" id="ARBA00022603"/>
    </source>
</evidence>
<evidence type="ECO:0000256" key="4">
    <source>
        <dbReference type="ARBA" id="ARBA00022884"/>
    </source>
</evidence>
<evidence type="ECO:0000259" key="7">
    <source>
        <dbReference type="PROSITE" id="PS51686"/>
    </source>
</evidence>
<dbReference type="Pfam" id="PF01189">
    <property type="entry name" value="Methyltr_RsmB-F"/>
    <property type="match status" value="1"/>
</dbReference>
<evidence type="ECO:0000313" key="8">
    <source>
        <dbReference type="EMBL" id="TDT33453.1"/>
    </source>
</evidence>
<dbReference type="SUPFAM" id="SSF48013">
    <property type="entry name" value="NusB-like"/>
    <property type="match status" value="1"/>
</dbReference>
<name>A0A4R7JA85_9ACTN</name>
<dbReference type="Gene3D" id="1.10.940.10">
    <property type="entry name" value="NusB-like"/>
    <property type="match status" value="1"/>
</dbReference>
<keyword evidence="4 5" id="KW-0694">RNA-binding</keyword>
<evidence type="ECO:0000256" key="2">
    <source>
        <dbReference type="ARBA" id="ARBA00022679"/>
    </source>
</evidence>
<gene>
    <name evidence="8" type="ORF">CLV29_1067</name>
</gene>
<dbReference type="GO" id="GO:0006355">
    <property type="term" value="P:regulation of DNA-templated transcription"/>
    <property type="evidence" value="ECO:0007669"/>
    <property type="project" value="InterPro"/>
</dbReference>
<feature type="domain" description="SAM-dependent MTase RsmB/NOP-type" evidence="7">
    <location>
        <begin position="193"/>
        <end position="470"/>
    </location>
</feature>
<keyword evidence="1 5" id="KW-0489">Methyltransferase</keyword>
<dbReference type="InterPro" id="IPR001678">
    <property type="entry name" value="MeTrfase_RsmB-F_NOP2_dom"/>
</dbReference>
<dbReference type="InterPro" id="IPR049560">
    <property type="entry name" value="MeTrfase_RsmB-F_NOP2_cat"/>
</dbReference>
<protein>
    <submittedName>
        <fullName evidence="8">16S rRNA (Cytosine967-C5)-methyltransferase</fullName>
    </submittedName>
</protein>
<feature type="active site" description="Nucleophile" evidence="5">
    <location>
        <position position="409"/>
    </location>
</feature>
<dbReference type="PANTHER" id="PTHR22807">
    <property type="entry name" value="NOP2 YEAST -RELATED NOL1/NOP2/FMU SUN DOMAIN-CONTAINING"/>
    <property type="match status" value="1"/>
</dbReference>
<dbReference type="EMBL" id="SOAW01000001">
    <property type="protein sequence ID" value="TDT33453.1"/>
    <property type="molecule type" value="Genomic_DNA"/>
</dbReference>
<dbReference type="PRINTS" id="PR02008">
    <property type="entry name" value="RCMTFAMILY"/>
</dbReference>
<feature type="binding site" evidence="5">
    <location>
        <position position="339"/>
    </location>
    <ligand>
        <name>S-adenosyl-L-methionine</name>
        <dbReference type="ChEBI" id="CHEBI:59789"/>
    </ligand>
</feature>
<keyword evidence="2 5" id="KW-0808">Transferase</keyword>
<comment type="caution">
    <text evidence="8">The sequence shown here is derived from an EMBL/GenBank/DDBJ whole genome shotgun (WGS) entry which is preliminary data.</text>
</comment>
<feature type="binding site" evidence="5">
    <location>
        <begin position="288"/>
        <end position="294"/>
    </location>
    <ligand>
        <name>S-adenosyl-L-methionine</name>
        <dbReference type="ChEBI" id="CHEBI:59789"/>
    </ligand>
</feature>
<evidence type="ECO:0000256" key="6">
    <source>
        <dbReference type="SAM" id="MobiDB-lite"/>
    </source>
</evidence>
<feature type="region of interest" description="Disordered" evidence="6">
    <location>
        <begin position="1"/>
        <end position="36"/>
    </location>
</feature>